<keyword evidence="3" id="KW-1185">Reference proteome</keyword>
<dbReference type="AlphaFoldDB" id="A0A8S0TKY1"/>
<feature type="region of interest" description="Disordered" evidence="1">
    <location>
        <begin position="1"/>
        <end position="42"/>
    </location>
</feature>
<feature type="non-terminal residue" evidence="2">
    <location>
        <position position="93"/>
    </location>
</feature>
<reference evidence="2 3" key="1">
    <citation type="submission" date="2019-12" db="EMBL/GenBank/DDBJ databases">
        <authorList>
            <person name="Alioto T."/>
            <person name="Alioto T."/>
            <person name="Gomez Garrido J."/>
        </authorList>
    </citation>
    <scope>NUCLEOTIDE SEQUENCE [LARGE SCALE GENOMIC DNA]</scope>
</reference>
<evidence type="ECO:0000313" key="3">
    <source>
        <dbReference type="Proteomes" id="UP000594638"/>
    </source>
</evidence>
<sequence>MSSTKEEIVPRQIKGRFDEEAPSQTTSADCYRRSGSRSRPRLTAKLARELATVTANVRTISRQNATMQELLERMQGQLANTSQNEEVIPLERE</sequence>
<dbReference type="Proteomes" id="UP000594638">
    <property type="component" value="Unassembled WGS sequence"/>
</dbReference>
<accession>A0A8S0TKY1</accession>
<organism evidence="2 3">
    <name type="scientific">Olea europaea subsp. europaea</name>
    <dbReference type="NCBI Taxonomy" id="158383"/>
    <lineage>
        <taxon>Eukaryota</taxon>
        <taxon>Viridiplantae</taxon>
        <taxon>Streptophyta</taxon>
        <taxon>Embryophyta</taxon>
        <taxon>Tracheophyta</taxon>
        <taxon>Spermatophyta</taxon>
        <taxon>Magnoliopsida</taxon>
        <taxon>eudicotyledons</taxon>
        <taxon>Gunneridae</taxon>
        <taxon>Pentapetalae</taxon>
        <taxon>asterids</taxon>
        <taxon>lamiids</taxon>
        <taxon>Lamiales</taxon>
        <taxon>Oleaceae</taxon>
        <taxon>Oleeae</taxon>
        <taxon>Olea</taxon>
    </lineage>
</organism>
<name>A0A8S0TKY1_OLEEU</name>
<dbReference type="EMBL" id="CACTIH010007244">
    <property type="protein sequence ID" value="CAA3005395.1"/>
    <property type="molecule type" value="Genomic_DNA"/>
</dbReference>
<feature type="compositionally biased region" description="Basic and acidic residues" evidence="1">
    <location>
        <begin position="1"/>
        <end position="19"/>
    </location>
</feature>
<protein>
    <submittedName>
        <fullName evidence="2">Uncharacterized protein</fullName>
    </submittedName>
</protein>
<proteinExistence type="predicted"/>
<evidence type="ECO:0000256" key="1">
    <source>
        <dbReference type="SAM" id="MobiDB-lite"/>
    </source>
</evidence>
<dbReference type="Gramene" id="OE9A016018T1">
    <property type="protein sequence ID" value="OE9A016018C1"/>
    <property type="gene ID" value="OE9A016018"/>
</dbReference>
<evidence type="ECO:0000313" key="2">
    <source>
        <dbReference type="EMBL" id="CAA3005395.1"/>
    </source>
</evidence>
<comment type="caution">
    <text evidence="2">The sequence shown here is derived from an EMBL/GenBank/DDBJ whole genome shotgun (WGS) entry which is preliminary data.</text>
</comment>
<gene>
    <name evidence="2" type="ORF">OLEA9_A016018</name>
</gene>